<dbReference type="AlphaFoldDB" id="A0ABD7TTZ5"/>
<organism evidence="2 3">
    <name type="scientific">Staphylococcus agnetis</name>
    <dbReference type="NCBI Taxonomy" id="985762"/>
    <lineage>
        <taxon>Bacteria</taxon>
        <taxon>Bacillati</taxon>
        <taxon>Bacillota</taxon>
        <taxon>Bacilli</taxon>
        <taxon>Bacillales</taxon>
        <taxon>Staphylococcaceae</taxon>
        <taxon>Staphylococcus</taxon>
    </lineage>
</organism>
<name>A0ABD7TTZ5_9STAP</name>
<proteinExistence type="predicted"/>
<accession>A0ABD7TTZ5</accession>
<keyword evidence="2" id="KW-0378">Hydrolase</keyword>
<dbReference type="InterPro" id="IPR010902">
    <property type="entry name" value="NUMOD4"/>
</dbReference>
<dbReference type="InterPro" id="IPR044925">
    <property type="entry name" value="His-Me_finger_sf"/>
</dbReference>
<dbReference type="EMBL" id="CP094809">
    <property type="protein sequence ID" value="UXU56531.1"/>
    <property type="molecule type" value="Genomic_DNA"/>
</dbReference>
<dbReference type="Proteomes" id="UP001065705">
    <property type="component" value="Chromosome"/>
</dbReference>
<dbReference type="SUPFAM" id="SSF54060">
    <property type="entry name" value="His-Me finger endonucleases"/>
    <property type="match status" value="1"/>
</dbReference>
<keyword evidence="2" id="KW-0540">Nuclease</keyword>
<sequence length="188" mass="21748">MNKSEIWKPVKNYEGIYEISNLGRVKSLPREKYCGHINSAPQLAKEKILKIKKDRLGYSRVKLSKNGISNLKYIHRIIAEAFIDNPKNKGEVNHIDGNKDNNKTSNLEWCSRSENVKHAFELKLHKALKGELNNKSKLNKKDVNSIRRIYKESNITQTDLAKKYNVTSANIHSIVNFKTWKDVENENV</sequence>
<dbReference type="InterPro" id="IPR003615">
    <property type="entry name" value="HNH_nuc"/>
</dbReference>
<dbReference type="SMART" id="SM00507">
    <property type="entry name" value="HNHc"/>
    <property type="match status" value="1"/>
</dbReference>
<gene>
    <name evidence="2" type="ORF">MUA95_08125</name>
</gene>
<evidence type="ECO:0000313" key="3">
    <source>
        <dbReference type="Proteomes" id="UP001065705"/>
    </source>
</evidence>
<evidence type="ECO:0000313" key="2">
    <source>
        <dbReference type="EMBL" id="UXU56531.1"/>
    </source>
</evidence>
<dbReference type="GO" id="GO:0004519">
    <property type="term" value="F:endonuclease activity"/>
    <property type="evidence" value="ECO:0007669"/>
    <property type="project" value="UniProtKB-KW"/>
</dbReference>
<feature type="domain" description="HNH nuclease" evidence="1">
    <location>
        <begin position="68"/>
        <end position="116"/>
    </location>
</feature>
<dbReference type="Gene3D" id="3.90.75.20">
    <property type="match status" value="1"/>
</dbReference>
<dbReference type="RefSeq" id="WP_262608278.1">
    <property type="nucleotide sequence ID" value="NZ_CP094809.1"/>
</dbReference>
<reference evidence="2" key="1">
    <citation type="submission" date="2022-03" db="EMBL/GenBank/DDBJ databases">
        <title>Comparative Genomics of East African Camel-Associated Staphylococcaceae spp.: Diversity and Inheritance of Traits Involved in Host-Pathogen Interactions.</title>
        <authorList>
            <person name="Akarsu H."/>
            <person name="Liljander A."/>
            <person name="Younan M."/>
            <person name="Brodard I."/>
            <person name="Glucks I."/>
            <person name="Labroussaa F."/>
            <person name="Overesch G."/>
            <person name="Kuhnert P."/>
            <person name="Perreten V."/>
            <person name="Drexler J.F."/>
            <person name="Corman V.M."/>
            <person name="Falquet L."/>
            <person name="Jores J."/>
        </authorList>
    </citation>
    <scope>NUCLEOTIDE SEQUENCE</scope>
    <source>
        <strain evidence="2">IVB6197</strain>
    </source>
</reference>
<dbReference type="Pfam" id="PF07463">
    <property type="entry name" value="NUMOD4"/>
    <property type="match status" value="1"/>
</dbReference>
<evidence type="ECO:0000259" key="1">
    <source>
        <dbReference type="SMART" id="SM00507"/>
    </source>
</evidence>
<protein>
    <submittedName>
        <fullName evidence="2">NUMOD4 motif-containing HNH endonuclease</fullName>
    </submittedName>
</protein>
<keyword evidence="2" id="KW-0255">Endonuclease</keyword>
<dbReference type="Pfam" id="PF13392">
    <property type="entry name" value="HNH_3"/>
    <property type="match status" value="1"/>
</dbReference>